<feature type="domain" description="Tle cognate immunity protein 4 C-terminal" evidence="1">
    <location>
        <begin position="164"/>
        <end position="331"/>
    </location>
</feature>
<dbReference type="InterPro" id="IPR041290">
    <property type="entry name" value="Tli4_C"/>
</dbReference>
<evidence type="ECO:0000313" key="4">
    <source>
        <dbReference type="Proteomes" id="UP000031843"/>
    </source>
</evidence>
<name>A0A0C4YGM9_9BURK</name>
<gene>
    <name evidence="3" type="ORF">RR42_s0264</name>
</gene>
<protein>
    <recommendedName>
        <fullName evidence="5">Tle cognate immunity protein 4 C-terminal domain-containing protein</fullName>
    </recommendedName>
</protein>
<sequence>MTNNPLLADPRPWCIGRLVMDRPARSGISYERYEYWGDKIDIAKDVSLGTFQHGVDVRESELRANKRILSIPLTDEMMKKGGNGLHKSDVPWLEQAVSPTPNSRLLIFKDLGRVDYSFTAEGYVLAGSTMLTMKSRVGGSEVQKFTQLTTDVHKNITYRDDWTVPTERGFCIPGALIGGPSRNSELAEQTIVLQSDRPSAFVIKMRDAVDVDQQSSLLKTLPDLRRQLRGQGSVRILREGKRQVAGMEAEEVLFSIREGGSQLYRFYLLAPGNPDSVAQPHTEIQLMLGDALTDADKDDGVKPEEVSSLVDEAGAIQAWDALLNSMRLRPGAM</sequence>
<feature type="domain" description="Tle cognate immunity protein 4 N-terminal" evidence="2">
    <location>
        <begin position="11"/>
        <end position="159"/>
    </location>
</feature>
<accession>A0A0C4YGM9</accession>
<evidence type="ECO:0000313" key="3">
    <source>
        <dbReference type="EMBL" id="AJG21860.1"/>
    </source>
</evidence>
<dbReference type="Proteomes" id="UP000031843">
    <property type="component" value="Chromosome secondary"/>
</dbReference>
<evidence type="ECO:0000259" key="1">
    <source>
        <dbReference type="Pfam" id="PF18426"/>
    </source>
</evidence>
<evidence type="ECO:0000259" key="2">
    <source>
        <dbReference type="Pfam" id="PF18443"/>
    </source>
</evidence>
<dbReference type="Pfam" id="PF18426">
    <property type="entry name" value="Tli4_C"/>
    <property type="match status" value="1"/>
</dbReference>
<dbReference type="AlphaFoldDB" id="A0A0C4YGM9"/>
<dbReference type="RefSeq" id="WP_236702154.1">
    <property type="nucleotide sequence ID" value="NZ_CP010537.1"/>
</dbReference>
<reference evidence="3 4" key="1">
    <citation type="journal article" date="2015" name="Genome Announc.">
        <title>Complete Genome Sequence of Cupriavidus basilensis 4G11, Isolated from the Oak Ridge Field Research Center Site.</title>
        <authorList>
            <person name="Ray J."/>
            <person name="Waters R.J."/>
            <person name="Skerker J.M."/>
            <person name="Kuehl J.V."/>
            <person name="Price M.N."/>
            <person name="Huang J."/>
            <person name="Chakraborty R."/>
            <person name="Arkin A.P."/>
            <person name="Deutschbauer A."/>
        </authorList>
    </citation>
    <scope>NUCLEOTIDE SEQUENCE [LARGE SCALE GENOMIC DNA]</scope>
    <source>
        <strain evidence="3">4G11</strain>
    </source>
</reference>
<dbReference type="InterPro" id="IPR040761">
    <property type="entry name" value="Tli4_N"/>
</dbReference>
<keyword evidence="4" id="KW-1185">Reference proteome</keyword>
<dbReference type="Pfam" id="PF18443">
    <property type="entry name" value="Tli4_N"/>
    <property type="match status" value="1"/>
</dbReference>
<dbReference type="STRING" id="68895.RR42_s0264"/>
<dbReference type="EMBL" id="CP010537">
    <property type="protein sequence ID" value="AJG21860.1"/>
    <property type="molecule type" value="Genomic_DNA"/>
</dbReference>
<dbReference type="KEGG" id="cbw:RR42_s0264"/>
<organism evidence="3 4">
    <name type="scientific">Cupriavidus basilensis</name>
    <dbReference type="NCBI Taxonomy" id="68895"/>
    <lineage>
        <taxon>Bacteria</taxon>
        <taxon>Pseudomonadati</taxon>
        <taxon>Pseudomonadota</taxon>
        <taxon>Betaproteobacteria</taxon>
        <taxon>Burkholderiales</taxon>
        <taxon>Burkholderiaceae</taxon>
        <taxon>Cupriavidus</taxon>
    </lineage>
</organism>
<proteinExistence type="predicted"/>
<evidence type="ECO:0008006" key="5">
    <source>
        <dbReference type="Google" id="ProtNLM"/>
    </source>
</evidence>